<dbReference type="PROSITE" id="PS00061">
    <property type="entry name" value="ADH_SHORT"/>
    <property type="match status" value="1"/>
</dbReference>
<dbReference type="InterPro" id="IPR020904">
    <property type="entry name" value="Sc_DH/Rdtase_CS"/>
</dbReference>
<dbReference type="AlphaFoldDB" id="A0A0G4KFN1"/>
<comment type="similarity">
    <text evidence="1 4">Belongs to the short-chain dehydrogenases/reductases (SDR) family.</text>
</comment>
<dbReference type="EMBL" id="CVQI01000003">
    <property type="protein sequence ID" value="CRJ88966.1"/>
    <property type="molecule type" value="Genomic_DNA"/>
</dbReference>
<dbReference type="Pfam" id="PF13561">
    <property type="entry name" value="adh_short_C2"/>
    <property type="match status" value="2"/>
</dbReference>
<organism evidence="6 7">
    <name type="scientific">Verticillium longisporum</name>
    <name type="common">Verticillium dahliae var. longisporum</name>
    <dbReference type="NCBI Taxonomy" id="100787"/>
    <lineage>
        <taxon>Eukaryota</taxon>
        <taxon>Fungi</taxon>
        <taxon>Dikarya</taxon>
        <taxon>Ascomycota</taxon>
        <taxon>Pezizomycotina</taxon>
        <taxon>Sordariomycetes</taxon>
        <taxon>Hypocreomycetidae</taxon>
        <taxon>Glomerellales</taxon>
        <taxon>Plectosphaerellaceae</taxon>
        <taxon>Verticillium</taxon>
    </lineage>
</organism>
<dbReference type="GO" id="GO:0048038">
    <property type="term" value="F:quinone binding"/>
    <property type="evidence" value="ECO:0007669"/>
    <property type="project" value="TreeGrafter"/>
</dbReference>
<proteinExistence type="inferred from homology"/>
<dbReference type="GO" id="GO:0016616">
    <property type="term" value="F:oxidoreductase activity, acting on the CH-OH group of donors, NAD or NADP as acceptor"/>
    <property type="evidence" value="ECO:0007669"/>
    <property type="project" value="TreeGrafter"/>
</dbReference>
<name>A0A0G4KFN1_VERLO</name>
<evidence type="ECO:0000313" key="6">
    <source>
        <dbReference type="EMBL" id="CRJ88966.1"/>
    </source>
</evidence>
<evidence type="ECO:0000313" key="7">
    <source>
        <dbReference type="Proteomes" id="UP000045706"/>
    </source>
</evidence>
<dbReference type="Pfam" id="PF00106">
    <property type="entry name" value="adh_short"/>
    <property type="match status" value="1"/>
</dbReference>
<dbReference type="InterPro" id="IPR036291">
    <property type="entry name" value="NAD(P)-bd_dom_sf"/>
</dbReference>
<evidence type="ECO:0000256" key="2">
    <source>
        <dbReference type="ARBA" id="ARBA00022857"/>
    </source>
</evidence>
<protein>
    <recommendedName>
        <fullName evidence="8">Ketoreductase (KR) domain-containing protein</fullName>
    </recommendedName>
</protein>
<keyword evidence="2" id="KW-0521">NADP</keyword>
<reference evidence="7" key="1">
    <citation type="submission" date="2015-05" db="EMBL/GenBank/DDBJ databases">
        <authorList>
            <person name="Fogelqvist Johan"/>
        </authorList>
    </citation>
    <scope>NUCLEOTIDE SEQUENCE [LARGE SCALE GENOMIC DNA]</scope>
</reference>
<dbReference type="PRINTS" id="PR00081">
    <property type="entry name" value="GDHRDH"/>
</dbReference>
<accession>A0A0G4KFN1</accession>
<evidence type="ECO:0000256" key="5">
    <source>
        <dbReference type="SAM" id="MobiDB-lite"/>
    </source>
</evidence>
<feature type="region of interest" description="Disordered" evidence="5">
    <location>
        <begin position="206"/>
        <end position="239"/>
    </location>
</feature>
<keyword evidence="3" id="KW-0560">Oxidoreductase</keyword>
<evidence type="ECO:0008006" key="8">
    <source>
        <dbReference type="Google" id="ProtNLM"/>
    </source>
</evidence>
<dbReference type="FunFam" id="3.40.50.720:FF:000173">
    <property type="entry name" value="3-oxoacyl-[acyl-carrier protein] reductase"/>
    <property type="match status" value="1"/>
</dbReference>
<dbReference type="PANTHER" id="PTHR42760:SF127">
    <property type="entry name" value="3-KETOACYL-ACYL CARRIER PROTEIN REDUCTASE-RELATED"/>
    <property type="match status" value="1"/>
</dbReference>
<sequence length="454" mass="47213">MPPVDNEINGKLALVTGASGGIGKACATDLWSQGAHLALTYTTNLASVTSLVAALRAASPDRPASHISVHALDLASQASIEALFAALSEHHGRPAPDILVSNAGTAGFGNRANPHLEAISLDEFDYTIAINLRAAFLLAKLTVPHMKARRWGRIVYVSSISAIGGGINGCHYAASKAGLTGLMKNLAAKHAKDGITVNDVAPAMIGDTGMIPDEKRVEGTPGDPTRPRPRRLTRAPPPPSIGKACATDLWSQGAHLALTYTTNLASVTGLVAALRAASPDRPASHVSVHALDLASQASIEALFAALSAHHGRPAPDILVSNAGTAGFGNRANPRLEAISLHEFDYTIAINLRAAFLLAKLTVPHMKARRWGRIVYVSSISAIGGGITVNDVAPAMIGDTGMIPDEKRVEGTPGDVKNIPVGRLGTPQECANVVTMLCRTGYMTGQSILLSGGLK</sequence>
<evidence type="ECO:0000256" key="4">
    <source>
        <dbReference type="RuleBase" id="RU000363"/>
    </source>
</evidence>
<evidence type="ECO:0000256" key="3">
    <source>
        <dbReference type="ARBA" id="ARBA00023002"/>
    </source>
</evidence>
<dbReference type="CDD" id="cd05233">
    <property type="entry name" value="SDR_c"/>
    <property type="match status" value="2"/>
</dbReference>
<dbReference type="PRINTS" id="PR00080">
    <property type="entry name" value="SDRFAMILY"/>
</dbReference>
<evidence type="ECO:0000256" key="1">
    <source>
        <dbReference type="ARBA" id="ARBA00006484"/>
    </source>
</evidence>
<dbReference type="Proteomes" id="UP000045706">
    <property type="component" value="Unassembled WGS sequence"/>
</dbReference>
<dbReference type="Gene3D" id="3.40.50.720">
    <property type="entry name" value="NAD(P)-binding Rossmann-like Domain"/>
    <property type="match status" value="2"/>
</dbReference>
<dbReference type="SUPFAM" id="SSF51735">
    <property type="entry name" value="NAD(P)-binding Rossmann-fold domains"/>
    <property type="match status" value="2"/>
</dbReference>
<dbReference type="InterPro" id="IPR002347">
    <property type="entry name" value="SDR_fam"/>
</dbReference>
<dbReference type="GO" id="GO:0006633">
    <property type="term" value="P:fatty acid biosynthetic process"/>
    <property type="evidence" value="ECO:0007669"/>
    <property type="project" value="TreeGrafter"/>
</dbReference>
<gene>
    <name evidence="6" type="ORF">BN1723_008410</name>
</gene>
<dbReference type="PANTHER" id="PTHR42760">
    <property type="entry name" value="SHORT-CHAIN DEHYDROGENASES/REDUCTASES FAMILY MEMBER"/>
    <property type="match status" value="1"/>
</dbReference>